<keyword evidence="2" id="KW-0614">Plasmid</keyword>
<evidence type="ECO:0000313" key="2">
    <source>
        <dbReference type="EMBL" id="ACT33669.1"/>
    </source>
</evidence>
<keyword evidence="1" id="KW-0812">Transmembrane</keyword>
<sequence length="248" mass="28831">MGQIDRYVNSVYRHISGNKEEIKVLKEEMKNHLLQLVEELKSKGKSEDESISIAIKQFGEKKQIENELLGIFKFSNKKAKKTLIVAIAFFIMTIISFSIVLIGTEVSTRQYLARNKKIVNILSSYNKDNIDDIDKNISKIFNESKGQVVSVMMYHALKDEYEFYPNLKDLEYAYPKGIQCKHNNCIGQQISNKKGVKYDVSIGQNSYTLVPMYIKNFKKISLIFLCCFIISVIAWILVKIHTYIYYRY</sequence>
<organism evidence="2 3">
    <name type="scientific">Clostridium botulinum D str. 1873</name>
    <dbReference type="NCBI Taxonomy" id="592027"/>
    <lineage>
        <taxon>Bacteria</taxon>
        <taxon>Bacillati</taxon>
        <taxon>Bacillota</taxon>
        <taxon>Clostridia</taxon>
        <taxon>Eubacteriales</taxon>
        <taxon>Clostridiaceae</taxon>
        <taxon>Clostridium</taxon>
    </lineage>
</organism>
<dbReference type="InterPro" id="IPR047928">
    <property type="entry name" value="Perm_prefix_1"/>
</dbReference>
<feature type="transmembrane region" description="Helical" evidence="1">
    <location>
        <begin position="83"/>
        <end position="102"/>
    </location>
</feature>
<dbReference type="AlphaFoldDB" id="A0A9N7FYT5"/>
<keyword evidence="1" id="KW-1133">Transmembrane helix</keyword>
<keyword evidence="1" id="KW-0472">Membrane</keyword>
<evidence type="ECO:0000256" key="1">
    <source>
        <dbReference type="SAM" id="Phobius"/>
    </source>
</evidence>
<protein>
    <submittedName>
        <fullName evidence="2">Uncharacterized protein</fullName>
    </submittedName>
</protein>
<gene>
    <name evidence="2" type="ORF">CLG_0127</name>
</gene>
<reference evidence="2 3" key="1">
    <citation type="submission" date="2009-06" db="EMBL/GenBank/DDBJ databases">
        <authorList>
            <person name="Shrivastava S."/>
            <person name="Brinkac L.B."/>
            <person name="Brown J.L."/>
            <person name="Bruce D.B."/>
            <person name="Detter C."/>
            <person name="Green L.D."/>
            <person name="Munk C.A."/>
            <person name="Rogers Y.C."/>
            <person name="Tapia R."/>
            <person name="Saunders E.S."/>
            <person name="Sims D.R."/>
            <person name="Smith L.A."/>
            <person name="Smith T.J."/>
            <person name="Sutton G."/>
            <person name="Brettin T."/>
        </authorList>
    </citation>
    <scope>NUCLEOTIDE SEQUENCE [LARGE SCALE GENOMIC DNA]</scope>
    <source>
        <strain evidence="3">D str. 1873</strain>
        <plasmid evidence="2 3">pCLG1</plasmid>
    </source>
</reference>
<dbReference type="Proteomes" id="UP000006160">
    <property type="component" value="Plasmid pCLG1"/>
</dbReference>
<feature type="transmembrane region" description="Helical" evidence="1">
    <location>
        <begin position="220"/>
        <end position="238"/>
    </location>
</feature>
<evidence type="ECO:0000313" key="3">
    <source>
        <dbReference type="Proteomes" id="UP000006160"/>
    </source>
</evidence>
<dbReference type="RefSeq" id="WP_012669493.1">
    <property type="nucleotide sequence ID" value="NC_012946.1"/>
</dbReference>
<dbReference type="GeneID" id="66320163"/>
<accession>A0A9N7FYT5</accession>
<name>A0A9N7FYT5_CLOBO</name>
<dbReference type="NCBIfam" id="NF038403">
    <property type="entry name" value="perm_prefix_1"/>
    <property type="match status" value="1"/>
</dbReference>
<proteinExistence type="predicted"/>
<dbReference type="EMBL" id="CP001659">
    <property type="protein sequence ID" value="ACT33669.1"/>
    <property type="molecule type" value="Genomic_DNA"/>
</dbReference>
<geneLocation type="plasmid" evidence="2 3">
    <name>pCLG1</name>
</geneLocation>